<dbReference type="Proteomes" id="UP001189429">
    <property type="component" value="Unassembled WGS sequence"/>
</dbReference>
<dbReference type="EMBL" id="CAUYUJ010020237">
    <property type="protein sequence ID" value="CAK0896771.1"/>
    <property type="molecule type" value="Genomic_DNA"/>
</dbReference>
<evidence type="ECO:0000313" key="3">
    <source>
        <dbReference type="Proteomes" id="UP001189429"/>
    </source>
</evidence>
<proteinExistence type="predicted"/>
<keyword evidence="3" id="KW-1185">Reference proteome</keyword>
<gene>
    <name evidence="2" type="ORF">PCOR1329_LOCUS75140</name>
</gene>
<evidence type="ECO:0000256" key="1">
    <source>
        <dbReference type="SAM" id="MobiDB-lite"/>
    </source>
</evidence>
<protein>
    <submittedName>
        <fullName evidence="2">Uncharacterized protein</fullName>
    </submittedName>
</protein>
<feature type="region of interest" description="Disordered" evidence="1">
    <location>
        <begin position="30"/>
        <end position="54"/>
    </location>
</feature>
<reference evidence="2" key="1">
    <citation type="submission" date="2023-10" db="EMBL/GenBank/DDBJ databases">
        <authorList>
            <person name="Chen Y."/>
            <person name="Shah S."/>
            <person name="Dougan E. K."/>
            <person name="Thang M."/>
            <person name="Chan C."/>
        </authorList>
    </citation>
    <scope>NUCLEOTIDE SEQUENCE [LARGE SCALE GENOMIC DNA]</scope>
</reference>
<sequence length="130" mass="14037">MVSGGHARKPMYIAPQAVHFSLQFLKSVVNPTGSSEPSLGSPRAAGGDSDRRSETLEALSWAPHGFLVSVHFFHCALRKLPCQPLDAPWPWEPLELPCEPLAPPLPECLGLRDRPRGSVLGLRVGSSPLP</sequence>
<comment type="caution">
    <text evidence="2">The sequence shown here is derived from an EMBL/GenBank/DDBJ whole genome shotgun (WGS) entry which is preliminary data.</text>
</comment>
<organism evidence="2 3">
    <name type="scientific">Prorocentrum cordatum</name>
    <dbReference type="NCBI Taxonomy" id="2364126"/>
    <lineage>
        <taxon>Eukaryota</taxon>
        <taxon>Sar</taxon>
        <taxon>Alveolata</taxon>
        <taxon>Dinophyceae</taxon>
        <taxon>Prorocentrales</taxon>
        <taxon>Prorocentraceae</taxon>
        <taxon>Prorocentrum</taxon>
    </lineage>
</organism>
<accession>A0ABN9XB54</accession>
<evidence type="ECO:0000313" key="2">
    <source>
        <dbReference type="EMBL" id="CAK0896771.1"/>
    </source>
</evidence>
<name>A0ABN9XB54_9DINO</name>